<evidence type="ECO:0000256" key="1">
    <source>
        <dbReference type="ARBA" id="ARBA00022630"/>
    </source>
</evidence>
<dbReference type="InterPro" id="IPR013785">
    <property type="entry name" value="Aldolase_TIM"/>
</dbReference>
<name>A0A3G8JNT4_9ACTN</name>
<dbReference type="PANTHER" id="PTHR32332:SF38">
    <property type="entry name" value="MONOOXYGENASE RV1533-RELATED"/>
    <property type="match status" value="1"/>
</dbReference>
<dbReference type="EC" id="1.13.12.-" evidence="4"/>
<evidence type="ECO:0000313" key="5">
    <source>
        <dbReference type="Proteomes" id="UP000271469"/>
    </source>
</evidence>
<evidence type="ECO:0000256" key="3">
    <source>
        <dbReference type="ARBA" id="ARBA00023002"/>
    </source>
</evidence>
<keyword evidence="3 4" id="KW-0560">Oxidoreductase</keyword>
<dbReference type="RefSeq" id="WP_124709152.1">
    <property type="nucleotide sequence ID" value="NZ_CP033972.1"/>
</dbReference>
<dbReference type="EMBL" id="CP033972">
    <property type="protein sequence ID" value="AZG46676.1"/>
    <property type="molecule type" value="Genomic_DNA"/>
</dbReference>
<dbReference type="KEGG" id="gom:D7316_03277"/>
<proteinExistence type="predicted"/>
<dbReference type="PANTHER" id="PTHR32332">
    <property type="entry name" value="2-NITROPROPANE DIOXYGENASE"/>
    <property type="match status" value="1"/>
</dbReference>
<accession>A0A3G8JNT4</accession>
<keyword evidence="1" id="KW-0285">Flavoprotein</keyword>
<evidence type="ECO:0000256" key="2">
    <source>
        <dbReference type="ARBA" id="ARBA00022643"/>
    </source>
</evidence>
<gene>
    <name evidence="4" type="ORF">D7316_03277</name>
</gene>
<sequence length="378" mass="40540">MHTPICDELGIEFPIFAFTHCRDVVVAVSKAGGFGVLGAVGFTPEQLEIELNWIDEHIGDHPYGVDIVIPNKYEGMDADMSTEELTKMLQDMVPAETLDFGRKLLLDHGVPLNEEDDNSLQLLGWTEATATPQVEIALQHPKVKLIANALGTPPVDMIEKIHAAGRKVAALCGSPKQALKHADADVDIIIAQGGEGGGHCGEVGSIVLWPQVVKAVAPRPVLAAGGIGSGEQIAAALALGTQGAWTGSQWLMVEESENTPVQQAAYINAGSRDTVRSRSFTGKPCRMLRNDWTEAWENPNNPDPLGMPLQYMVSGMAVAATHKHPDESIDVAFNPVGQVVGQFQKVERSAAVIERWVQEYIDATSTLESLANATVGSE</sequence>
<dbReference type="OrthoDB" id="7165168at2"/>
<evidence type="ECO:0000313" key="4">
    <source>
        <dbReference type="EMBL" id="AZG46676.1"/>
    </source>
</evidence>
<dbReference type="Proteomes" id="UP000271469">
    <property type="component" value="Chromosome"/>
</dbReference>
<dbReference type="AlphaFoldDB" id="A0A3G8JNT4"/>
<dbReference type="GO" id="GO:0018580">
    <property type="term" value="F:nitronate monooxygenase activity"/>
    <property type="evidence" value="ECO:0007669"/>
    <property type="project" value="InterPro"/>
</dbReference>
<dbReference type="InterPro" id="IPR004136">
    <property type="entry name" value="NMO"/>
</dbReference>
<keyword evidence="2" id="KW-0288">FMN</keyword>
<organism evidence="4 5">
    <name type="scientific">Gordonia insulae</name>
    <dbReference type="NCBI Taxonomy" id="2420509"/>
    <lineage>
        <taxon>Bacteria</taxon>
        <taxon>Bacillati</taxon>
        <taxon>Actinomycetota</taxon>
        <taxon>Actinomycetes</taxon>
        <taxon>Mycobacteriales</taxon>
        <taxon>Gordoniaceae</taxon>
        <taxon>Gordonia</taxon>
    </lineage>
</organism>
<keyword evidence="5" id="KW-1185">Reference proteome</keyword>
<protein>
    <submittedName>
        <fullName evidence="4">Monooxygenase</fullName>
        <ecNumber evidence="4">1.13.12.-</ecNumber>
    </submittedName>
</protein>
<dbReference type="FunFam" id="3.20.20.70:FF:000189">
    <property type="entry name" value="Nitronate monooxygenase"/>
    <property type="match status" value="1"/>
</dbReference>
<keyword evidence="4" id="KW-0503">Monooxygenase</keyword>
<dbReference type="Gene3D" id="3.20.20.70">
    <property type="entry name" value="Aldolase class I"/>
    <property type="match status" value="1"/>
</dbReference>
<dbReference type="SUPFAM" id="SSF51412">
    <property type="entry name" value="Inosine monophosphate dehydrogenase (IMPDH)"/>
    <property type="match status" value="1"/>
</dbReference>
<dbReference type="Pfam" id="PF03060">
    <property type="entry name" value="NMO"/>
    <property type="match status" value="1"/>
</dbReference>
<reference evidence="4 5" key="1">
    <citation type="submission" date="2018-11" db="EMBL/GenBank/DDBJ databases">
        <title>Gordonia insulae sp. nov., isolated from an island soil.</title>
        <authorList>
            <person name="Kim Y.S."/>
            <person name="Kim S.B."/>
        </authorList>
    </citation>
    <scope>NUCLEOTIDE SEQUENCE [LARGE SCALE GENOMIC DNA]</scope>
    <source>
        <strain evidence="4 5">MMS17-SY073</strain>
    </source>
</reference>
<dbReference type="CDD" id="cd04730">
    <property type="entry name" value="NPD_like"/>
    <property type="match status" value="1"/>
</dbReference>